<keyword evidence="4" id="KW-1185">Reference proteome</keyword>
<organism evidence="3 4">
    <name type="scientific">Microbulbifer taiwanensis</name>
    <dbReference type="NCBI Taxonomy" id="986746"/>
    <lineage>
        <taxon>Bacteria</taxon>
        <taxon>Pseudomonadati</taxon>
        <taxon>Pseudomonadota</taxon>
        <taxon>Gammaproteobacteria</taxon>
        <taxon>Cellvibrionales</taxon>
        <taxon>Microbulbiferaceae</taxon>
        <taxon>Microbulbifer</taxon>
    </lineage>
</organism>
<keyword evidence="1" id="KW-1133">Transmembrane helix</keyword>
<protein>
    <submittedName>
        <fullName evidence="3">Transglutaminase-like domain-containing protein</fullName>
    </submittedName>
</protein>
<accession>A0ABW1YU34</accession>
<proteinExistence type="predicted"/>
<dbReference type="PANTHER" id="PTHR33490">
    <property type="entry name" value="BLR5614 PROTEIN-RELATED"/>
    <property type="match status" value="1"/>
</dbReference>
<dbReference type="SMART" id="SM00460">
    <property type="entry name" value="TGc"/>
    <property type="match status" value="1"/>
</dbReference>
<dbReference type="RefSeq" id="WP_377516649.1">
    <property type="nucleotide sequence ID" value="NZ_JBHSVR010000001.1"/>
</dbReference>
<dbReference type="Proteomes" id="UP001596425">
    <property type="component" value="Unassembled WGS sequence"/>
</dbReference>
<evidence type="ECO:0000256" key="1">
    <source>
        <dbReference type="SAM" id="Phobius"/>
    </source>
</evidence>
<keyword evidence="1" id="KW-0812">Transmembrane</keyword>
<comment type="caution">
    <text evidence="3">The sequence shown here is derived from an EMBL/GenBank/DDBJ whole genome shotgun (WGS) entry which is preliminary data.</text>
</comment>
<keyword evidence="1" id="KW-0472">Membrane</keyword>
<dbReference type="InterPro" id="IPR002931">
    <property type="entry name" value="Transglutaminase-like"/>
</dbReference>
<dbReference type="Gene3D" id="3.10.620.30">
    <property type="match status" value="1"/>
</dbReference>
<sequence length="300" mass="32875">MPPSPACGGRGSRRNPTLKNLALSVIAASLVLAITWLYLGLSKGKPEYTIAKTIRYSFLVTNNTAEYIESASLKVFAPVKQNAYQLTEQIAANQTFQTQTDQSGNQSLLFQLKGLAPHASQIISITAEVKLATGAQPFGDESEILLLSEPNIEVDAPEIGDLAAKLNGEIPQIAAWLYKNVTNIGYIAEDRGAHYAIAARQGDCTEFASAFVALARASNVPSRMIGGFTMEQSGRLQAENYHNWAEYESGDTWGIADPQNNIVDSGYGSYIAFYNFDKHSRLENSQRFLSYDQRLSVQMM</sequence>
<gene>
    <name evidence="3" type="ORF">ACFQBM_16695</name>
</gene>
<dbReference type="SUPFAM" id="SSF54001">
    <property type="entry name" value="Cysteine proteinases"/>
    <property type="match status" value="1"/>
</dbReference>
<evidence type="ECO:0000259" key="2">
    <source>
        <dbReference type="SMART" id="SM00460"/>
    </source>
</evidence>
<reference evidence="4" key="1">
    <citation type="journal article" date="2019" name="Int. J. Syst. Evol. Microbiol.">
        <title>The Global Catalogue of Microorganisms (GCM) 10K type strain sequencing project: providing services to taxonomists for standard genome sequencing and annotation.</title>
        <authorList>
            <consortium name="The Broad Institute Genomics Platform"/>
            <consortium name="The Broad Institute Genome Sequencing Center for Infectious Disease"/>
            <person name="Wu L."/>
            <person name="Ma J."/>
        </authorList>
    </citation>
    <scope>NUCLEOTIDE SEQUENCE [LARGE SCALE GENOMIC DNA]</scope>
    <source>
        <strain evidence="4">CGMCC 1.13718</strain>
    </source>
</reference>
<evidence type="ECO:0000313" key="4">
    <source>
        <dbReference type="Proteomes" id="UP001596425"/>
    </source>
</evidence>
<dbReference type="EMBL" id="JBHSVR010000001">
    <property type="protein sequence ID" value="MFC6634929.1"/>
    <property type="molecule type" value="Genomic_DNA"/>
</dbReference>
<dbReference type="Pfam" id="PF01841">
    <property type="entry name" value="Transglut_core"/>
    <property type="match status" value="1"/>
</dbReference>
<name>A0ABW1YU34_9GAMM</name>
<dbReference type="InterPro" id="IPR038765">
    <property type="entry name" value="Papain-like_cys_pep_sf"/>
</dbReference>
<feature type="domain" description="Transglutaminase-like" evidence="2">
    <location>
        <begin position="196"/>
        <end position="260"/>
    </location>
</feature>
<feature type="transmembrane region" description="Helical" evidence="1">
    <location>
        <begin position="21"/>
        <end position="39"/>
    </location>
</feature>
<evidence type="ECO:0000313" key="3">
    <source>
        <dbReference type="EMBL" id="MFC6634929.1"/>
    </source>
</evidence>